<keyword evidence="7 9" id="KW-1133">Transmembrane helix</keyword>
<keyword evidence="8 9" id="KW-0472">Membrane</keyword>
<evidence type="ECO:0000313" key="11">
    <source>
        <dbReference type="EMBL" id="KIX11105.1"/>
    </source>
</evidence>
<comment type="subcellular location">
    <subcellularLocation>
        <location evidence="1">Cell inner membrane</location>
        <topology evidence="1">Multi-pass membrane protein</topology>
    </subcellularLocation>
    <subcellularLocation>
        <location evidence="9">Cell membrane</location>
        <topology evidence="9">Multi-pass membrane protein</topology>
    </subcellularLocation>
</comment>
<dbReference type="Gene3D" id="1.10.3720.10">
    <property type="entry name" value="MetI-like"/>
    <property type="match status" value="2"/>
</dbReference>
<dbReference type="Pfam" id="PF00528">
    <property type="entry name" value="BPD_transp_1"/>
    <property type="match status" value="1"/>
</dbReference>
<evidence type="ECO:0000256" key="5">
    <source>
        <dbReference type="ARBA" id="ARBA00022692"/>
    </source>
</evidence>
<dbReference type="InterPro" id="IPR043429">
    <property type="entry name" value="ArtM/GltK/GlnP/TcyL/YhdX-like"/>
</dbReference>
<feature type="transmembrane region" description="Helical" evidence="9">
    <location>
        <begin position="128"/>
        <end position="150"/>
    </location>
</feature>
<evidence type="ECO:0000256" key="7">
    <source>
        <dbReference type="ARBA" id="ARBA00022989"/>
    </source>
</evidence>
<evidence type="ECO:0000313" key="12">
    <source>
        <dbReference type="Proteomes" id="UP000032233"/>
    </source>
</evidence>
<evidence type="ECO:0000256" key="2">
    <source>
        <dbReference type="ARBA" id="ARBA00010072"/>
    </source>
</evidence>
<evidence type="ECO:0000256" key="4">
    <source>
        <dbReference type="ARBA" id="ARBA00022475"/>
    </source>
</evidence>
<dbReference type="Proteomes" id="UP000032233">
    <property type="component" value="Unassembled WGS sequence"/>
</dbReference>
<keyword evidence="6" id="KW-0029">Amino-acid transport</keyword>
<comment type="similarity">
    <text evidence="2">Belongs to the binding-protein-dependent transport system permease family. HisMQ subfamily.</text>
</comment>
<dbReference type="PANTHER" id="PTHR30614">
    <property type="entry name" value="MEMBRANE COMPONENT OF AMINO ACID ABC TRANSPORTER"/>
    <property type="match status" value="1"/>
</dbReference>
<keyword evidence="5 9" id="KW-0812">Transmembrane</keyword>
<evidence type="ECO:0000256" key="3">
    <source>
        <dbReference type="ARBA" id="ARBA00022448"/>
    </source>
</evidence>
<evidence type="ECO:0000256" key="8">
    <source>
        <dbReference type="ARBA" id="ARBA00023136"/>
    </source>
</evidence>
<keyword evidence="12" id="KW-1185">Reference proteome</keyword>
<dbReference type="GO" id="GO:0043190">
    <property type="term" value="C:ATP-binding cassette (ABC) transporter complex"/>
    <property type="evidence" value="ECO:0007669"/>
    <property type="project" value="InterPro"/>
</dbReference>
<feature type="transmembrane region" description="Helical" evidence="9">
    <location>
        <begin position="265"/>
        <end position="288"/>
    </location>
</feature>
<dbReference type="GO" id="GO:0006865">
    <property type="term" value="P:amino acid transport"/>
    <property type="evidence" value="ECO:0007669"/>
    <property type="project" value="UniProtKB-KW"/>
</dbReference>
<dbReference type="EMBL" id="AZAC01000067">
    <property type="protein sequence ID" value="KIX11105.1"/>
    <property type="molecule type" value="Genomic_DNA"/>
</dbReference>
<sequence>MVQNSSDTNNTPPAVPFWYDPQKRMLAYQALALLAVFFCGYIIFTNTQANIARQSIATGFGFLWESCSFDISESLISYSAADTYAKAFLVGILNTLKVSVVGTFLALALGLFVGIARLSSNWLVAKLAALYIDVMQNIPTLLQLFFWYAIFYQSLPGPRQALNPTDGVFLCNRGLMLPLPESNPAFFYMLIAMLLGLLTTILVQRWAKARQDATGKPFPVFSVGNALVWGLPLLVWLGFGAPMTLDMPHLKGFNFRGGITISPEFISLLIGLVMYTGAFIAEVVRAGIEAVNKGQIEAAKALGLKKGKILRLIVIPQAMRIIIPPLTSQMLNLTKNSSLAVGIGYPDFFSITNTAINQTGQAIEGVIIIMLVYLTFSLSTSAFMNWYNKRAQLIER</sequence>
<dbReference type="InParanoid" id="A0A0D2JNN8"/>
<keyword evidence="4" id="KW-1003">Cell membrane</keyword>
<dbReference type="CDD" id="cd06261">
    <property type="entry name" value="TM_PBP2"/>
    <property type="match status" value="1"/>
</dbReference>
<proteinExistence type="inferred from homology"/>
<dbReference type="InterPro" id="IPR035906">
    <property type="entry name" value="MetI-like_sf"/>
</dbReference>
<accession>A0A0D2JNN8</accession>
<reference evidence="11 12" key="1">
    <citation type="submission" date="2013-11" db="EMBL/GenBank/DDBJ databases">
        <title>Metagenomic analysis of a methanogenic consortium involved in long chain n-alkane degradation.</title>
        <authorList>
            <person name="Davidova I.A."/>
            <person name="Callaghan A.V."/>
            <person name="Wawrik B."/>
            <person name="Pruitt S."/>
            <person name="Marks C."/>
            <person name="Duncan K.E."/>
            <person name="Suflita J.M."/>
        </authorList>
    </citation>
    <scope>NUCLEOTIDE SEQUENCE [LARGE SCALE GENOMIC DNA]</scope>
    <source>
        <strain evidence="11 12">SPR</strain>
    </source>
</reference>
<dbReference type="SUPFAM" id="SSF161098">
    <property type="entry name" value="MetI-like"/>
    <property type="match status" value="2"/>
</dbReference>
<dbReference type="PANTHER" id="PTHR30614:SF37">
    <property type="entry name" value="AMINO-ACID ABC TRANSPORTER PERMEASE PROTEIN YHDX-RELATED"/>
    <property type="match status" value="1"/>
</dbReference>
<dbReference type="InterPro" id="IPR000515">
    <property type="entry name" value="MetI-like"/>
</dbReference>
<feature type="transmembrane region" description="Helical" evidence="9">
    <location>
        <begin position="98"/>
        <end position="116"/>
    </location>
</feature>
<evidence type="ECO:0000256" key="6">
    <source>
        <dbReference type="ARBA" id="ARBA00022970"/>
    </source>
</evidence>
<organism evidence="11 12">
    <name type="scientific">Dethiosulfatarculus sandiegensis</name>
    <dbReference type="NCBI Taxonomy" id="1429043"/>
    <lineage>
        <taxon>Bacteria</taxon>
        <taxon>Pseudomonadati</taxon>
        <taxon>Thermodesulfobacteriota</taxon>
        <taxon>Desulfarculia</taxon>
        <taxon>Desulfarculales</taxon>
        <taxon>Desulfarculaceae</taxon>
        <taxon>Dethiosulfatarculus</taxon>
    </lineage>
</organism>
<feature type="transmembrane region" description="Helical" evidence="9">
    <location>
        <begin position="223"/>
        <end position="245"/>
    </location>
</feature>
<name>A0A0D2JNN8_9BACT</name>
<feature type="transmembrane region" description="Helical" evidence="9">
    <location>
        <begin position="185"/>
        <end position="203"/>
    </location>
</feature>
<dbReference type="RefSeq" id="WP_044352346.1">
    <property type="nucleotide sequence ID" value="NZ_AZAC01000067.1"/>
</dbReference>
<comment type="caution">
    <text evidence="11">The sequence shown here is derived from an EMBL/GenBank/DDBJ whole genome shotgun (WGS) entry which is preliminary data.</text>
</comment>
<feature type="transmembrane region" description="Helical" evidence="9">
    <location>
        <begin position="366"/>
        <end position="387"/>
    </location>
</feature>
<dbReference type="InterPro" id="IPR010065">
    <property type="entry name" value="AA_ABC_transptr_permease_3TM"/>
</dbReference>
<dbReference type="NCBIfam" id="TIGR01726">
    <property type="entry name" value="HEQRo_perm_3TM"/>
    <property type="match status" value="1"/>
</dbReference>
<feature type="transmembrane region" description="Helical" evidence="9">
    <location>
        <begin position="26"/>
        <end position="44"/>
    </location>
</feature>
<dbReference type="PATRIC" id="fig|1429043.3.peg.5417"/>
<dbReference type="OrthoDB" id="92598at2"/>
<evidence type="ECO:0000256" key="9">
    <source>
        <dbReference type="RuleBase" id="RU363032"/>
    </source>
</evidence>
<dbReference type="STRING" id="1429043.X474_25640"/>
<gene>
    <name evidence="11" type="ORF">X474_25640</name>
</gene>
<evidence type="ECO:0000259" key="10">
    <source>
        <dbReference type="PROSITE" id="PS50928"/>
    </source>
</evidence>
<keyword evidence="3 9" id="KW-0813">Transport</keyword>
<protein>
    <submittedName>
        <fullName evidence="11">ABC transporter permease</fullName>
    </submittedName>
</protein>
<dbReference type="FunCoup" id="A0A0D2JNN8">
    <property type="interactions" value="144"/>
</dbReference>
<feature type="domain" description="ABC transmembrane type-1" evidence="10">
    <location>
        <begin position="92"/>
        <end position="380"/>
    </location>
</feature>
<dbReference type="PROSITE" id="PS50928">
    <property type="entry name" value="ABC_TM1"/>
    <property type="match status" value="1"/>
</dbReference>
<evidence type="ECO:0000256" key="1">
    <source>
        <dbReference type="ARBA" id="ARBA00004429"/>
    </source>
</evidence>
<dbReference type="AlphaFoldDB" id="A0A0D2JNN8"/>
<dbReference type="GO" id="GO:0022857">
    <property type="term" value="F:transmembrane transporter activity"/>
    <property type="evidence" value="ECO:0007669"/>
    <property type="project" value="InterPro"/>
</dbReference>